<comment type="caution">
    <text evidence="1">The sequence shown here is derived from an EMBL/GenBank/DDBJ whole genome shotgun (WGS) entry which is preliminary data.</text>
</comment>
<name>A0A2R6NXD7_9APHY</name>
<sequence length="78" mass="8545">MNIYVDGVVIFVAPFPRRTVHKILAHIPNEVNKSGNTESTDGEARVVGSVVCVVIGFPELAQVEEEATNEDWSQSSEM</sequence>
<accession>A0A2R6NXD7</accession>
<proteinExistence type="predicted"/>
<dbReference type="EMBL" id="MLYV02000707">
    <property type="protein sequence ID" value="PSR79175.1"/>
    <property type="molecule type" value="Genomic_DNA"/>
</dbReference>
<dbReference type="Proteomes" id="UP000186601">
    <property type="component" value="Unassembled WGS sequence"/>
</dbReference>
<evidence type="ECO:0000313" key="2">
    <source>
        <dbReference type="Proteomes" id="UP000186601"/>
    </source>
</evidence>
<organism evidence="1 2">
    <name type="scientific">Hermanssonia centrifuga</name>
    <dbReference type="NCBI Taxonomy" id="98765"/>
    <lineage>
        <taxon>Eukaryota</taxon>
        <taxon>Fungi</taxon>
        <taxon>Dikarya</taxon>
        <taxon>Basidiomycota</taxon>
        <taxon>Agaricomycotina</taxon>
        <taxon>Agaricomycetes</taxon>
        <taxon>Polyporales</taxon>
        <taxon>Meruliaceae</taxon>
        <taxon>Hermanssonia</taxon>
    </lineage>
</organism>
<reference evidence="1 2" key="1">
    <citation type="submission" date="2018-02" db="EMBL/GenBank/DDBJ databases">
        <title>Genome sequence of the basidiomycete white-rot fungus Phlebia centrifuga.</title>
        <authorList>
            <person name="Granchi Z."/>
            <person name="Peng M."/>
            <person name="de Vries R.P."/>
            <person name="Hilden K."/>
            <person name="Makela M.R."/>
            <person name="Grigoriev I."/>
            <person name="Riley R."/>
        </authorList>
    </citation>
    <scope>NUCLEOTIDE SEQUENCE [LARGE SCALE GENOMIC DNA]</scope>
    <source>
        <strain evidence="1 2">FBCC195</strain>
    </source>
</reference>
<dbReference type="AlphaFoldDB" id="A0A2R6NXD7"/>
<keyword evidence="2" id="KW-1185">Reference proteome</keyword>
<gene>
    <name evidence="1" type="ORF">PHLCEN_2v7146</name>
</gene>
<protein>
    <submittedName>
        <fullName evidence="1">Uncharacterized protein</fullName>
    </submittedName>
</protein>
<evidence type="ECO:0000313" key="1">
    <source>
        <dbReference type="EMBL" id="PSR79175.1"/>
    </source>
</evidence>